<gene>
    <name evidence="1" type="ORF">METZ01_LOCUS89222</name>
</gene>
<proteinExistence type="predicted"/>
<accession>A0A381V9E8</accession>
<evidence type="ECO:0000313" key="1">
    <source>
        <dbReference type="EMBL" id="SVA36368.1"/>
    </source>
</evidence>
<reference evidence="1" key="1">
    <citation type="submission" date="2018-05" db="EMBL/GenBank/DDBJ databases">
        <authorList>
            <person name="Lanie J.A."/>
            <person name="Ng W.-L."/>
            <person name="Kazmierczak K.M."/>
            <person name="Andrzejewski T.M."/>
            <person name="Davidsen T.M."/>
            <person name="Wayne K.J."/>
            <person name="Tettelin H."/>
            <person name="Glass J.I."/>
            <person name="Rusch D."/>
            <person name="Podicherti R."/>
            <person name="Tsui H.-C.T."/>
            <person name="Winkler M.E."/>
        </authorList>
    </citation>
    <scope>NUCLEOTIDE SEQUENCE</scope>
</reference>
<dbReference type="AlphaFoldDB" id="A0A381V9E8"/>
<protein>
    <recommendedName>
        <fullName evidence="2">DUF507 domain-containing protein</fullName>
    </recommendedName>
</protein>
<name>A0A381V9E8_9ZZZZ</name>
<dbReference type="EMBL" id="UINC01008070">
    <property type="protein sequence ID" value="SVA36368.1"/>
    <property type="molecule type" value="Genomic_DNA"/>
</dbReference>
<dbReference type="InterPro" id="IPR007463">
    <property type="entry name" value="DUF507"/>
</dbReference>
<sequence length="93" mass="11084">MRLKKEFIEKISKKIIESLLSKNLIIWESSHDKLESIISEIIIDDLMVEDHLNEEVKELLDARTDEYERSMMDYGRVFQLVKSKLARERGLIF</sequence>
<evidence type="ECO:0008006" key="2">
    <source>
        <dbReference type="Google" id="ProtNLM"/>
    </source>
</evidence>
<dbReference type="Pfam" id="PF04368">
    <property type="entry name" value="DUF507"/>
    <property type="match status" value="1"/>
</dbReference>
<organism evidence="1">
    <name type="scientific">marine metagenome</name>
    <dbReference type="NCBI Taxonomy" id="408172"/>
    <lineage>
        <taxon>unclassified sequences</taxon>
        <taxon>metagenomes</taxon>
        <taxon>ecological metagenomes</taxon>
    </lineage>
</organism>